<keyword evidence="3" id="KW-1185">Reference proteome</keyword>
<reference evidence="1" key="1">
    <citation type="submission" date="2017-05" db="EMBL/GenBank/DDBJ databases">
        <title>The Genome Sequence of Enterococcus sp. 9D6_DIV0238.</title>
        <authorList>
            <consortium name="The Broad Institute Genomics Platform"/>
            <consortium name="The Broad Institute Genomic Center for Infectious Diseases"/>
            <person name="Earl A."/>
            <person name="Manson A."/>
            <person name="Schwartman J."/>
            <person name="Gilmore M."/>
            <person name="Abouelleil A."/>
            <person name="Cao P."/>
            <person name="Chapman S."/>
            <person name="Cusick C."/>
            <person name="Shea T."/>
            <person name="Young S."/>
            <person name="Neafsey D."/>
            <person name="Nusbaum C."/>
            <person name="Birren B."/>
        </authorList>
    </citation>
    <scope>NUCLEOTIDE SEQUENCE [LARGE SCALE GENOMIC DNA]</scope>
    <source>
        <strain evidence="1">9D6_DIV0238</strain>
    </source>
</reference>
<reference evidence="2" key="3">
    <citation type="submission" date="2024-03" db="EMBL/GenBank/DDBJ databases">
        <title>The Genome Sequence of Enterococcus sp. DIV0238c.</title>
        <authorList>
            <consortium name="The Broad Institute Genomics Platform"/>
            <consortium name="The Broad Institute Microbial Omics Core"/>
            <consortium name="The Broad Institute Genomic Center for Infectious Diseases"/>
            <person name="Earl A."/>
            <person name="Manson A."/>
            <person name="Gilmore M."/>
            <person name="Schwartman J."/>
            <person name="Shea T."/>
            <person name="Abouelleil A."/>
            <person name="Cao P."/>
            <person name="Chapman S."/>
            <person name="Cusick C."/>
            <person name="Young S."/>
            <person name="Neafsey D."/>
            <person name="Nusbaum C."/>
            <person name="Birren B."/>
        </authorList>
    </citation>
    <scope>NUCLEOTIDE SEQUENCE</scope>
    <source>
        <strain evidence="2">9D6_DIV0238</strain>
    </source>
</reference>
<evidence type="ECO:0000313" key="1">
    <source>
        <dbReference type="EMBL" id="OUZ32668.1"/>
    </source>
</evidence>
<dbReference type="EMBL" id="NIBQ01000002">
    <property type="protein sequence ID" value="OUZ32668.1"/>
    <property type="molecule type" value="Genomic_DNA"/>
</dbReference>
<proteinExistence type="predicted"/>
<organism evidence="1">
    <name type="scientific">Candidatus Enterococcus dunnyi</name>
    <dbReference type="NCBI Taxonomy" id="1834192"/>
    <lineage>
        <taxon>Bacteria</taxon>
        <taxon>Bacillati</taxon>
        <taxon>Bacillota</taxon>
        <taxon>Bacilli</taxon>
        <taxon>Lactobacillales</taxon>
        <taxon>Enterococcaceae</taxon>
        <taxon>Enterococcus</taxon>
    </lineage>
</organism>
<dbReference type="Proteomes" id="UP000196151">
    <property type="component" value="Chromosome"/>
</dbReference>
<evidence type="ECO:0000313" key="3">
    <source>
        <dbReference type="Proteomes" id="UP000196151"/>
    </source>
</evidence>
<dbReference type="EMBL" id="CP147246">
    <property type="protein sequence ID" value="WYJ94198.1"/>
    <property type="molecule type" value="Genomic_DNA"/>
</dbReference>
<name>A0A200J681_9ENTE</name>
<protein>
    <submittedName>
        <fullName evidence="1">Uncharacterized protein</fullName>
    </submittedName>
</protein>
<dbReference type="AlphaFoldDB" id="A0A200J681"/>
<dbReference type="RefSeq" id="WP_087640516.1">
    <property type="nucleotide sequence ID" value="NZ_CP147246.1"/>
</dbReference>
<sequence>MEETAIIDLLQQVPTHTLPMDQVISSVCGKSEIEITNKERIIFSSRLKYMDSVQKKYESDLGKTTTIIHLKKK</sequence>
<gene>
    <name evidence="1" type="ORF">A5889_001377</name>
    <name evidence="2" type="ORF">A5889_001700</name>
</gene>
<accession>A0A200J681</accession>
<evidence type="ECO:0000313" key="2">
    <source>
        <dbReference type="EMBL" id="WYJ94198.1"/>
    </source>
</evidence>
<reference evidence="2" key="2">
    <citation type="submission" date="2017-05" db="EMBL/GenBank/DDBJ databases">
        <authorList>
            <consortium name="The Broad Institute Genomics Platform"/>
            <consortium name="The Broad Institute Genomic Center for Infectious Diseases"/>
            <person name="Earl A."/>
            <person name="Manson A."/>
            <person name="Schwartman J."/>
            <person name="Gilmore M."/>
            <person name="Abouelleil A."/>
            <person name="Cao P."/>
            <person name="Chapman S."/>
            <person name="Cusick C."/>
            <person name="Shea T."/>
            <person name="Young S."/>
            <person name="Neafsey D."/>
            <person name="Nusbaum C."/>
            <person name="Birren B."/>
        </authorList>
    </citation>
    <scope>NUCLEOTIDE SEQUENCE</scope>
    <source>
        <strain evidence="2">9D6_DIV0238</strain>
    </source>
</reference>
<dbReference type="OrthoDB" id="9894933at2"/>